<evidence type="ECO:0000259" key="10">
    <source>
        <dbReference type="PROSITE" id="PS51669"/>
    </source>
</evidence>
<dbReference type="GO" id="GO:0015942">
    <property type="term" value="P:formate metabolic process"/>
    <property type="evidence" value="ECO:0007669"/>
    <property type="project" value="InterPro"/>
</dbReference>
<dbReference type="InterPro" id="IPR006655">
    <property type="entry name" value="Mopterin_OxRdtase_prok_CS"/>
</dbReference>
<sequence length="920" mass="98508">MTAFTLNGQSVEARPGETIWQVADRLGVTLPHLCYRDEPGYGQAKGGRGGNCRACLVEIEGERTLAASCIRTPTAGMVVTTESARAEKSRALVLELLGADQPETAERSRVHHWMADAGIDRSRFPARRHAAPAPDASHPAMRVNLSACISCGLCARACRDVQVNDVIGFAGRGMETTIVFDTARPMGDSSCVGCGECVQACPTDALLPASRVAEPAAAQTVDTACPYCGVGCQVRLTVADNRIVEVEGRNGPANENRLCVKGRFGMDYVHHPQRLTVPLIRKDGAPKTCDMDPANPWTHFREATWEEALERAAGGFRRIRDNHGGGALAGFGSAKGSNEEAYLFQKLVRTAFRTNNVDHCTRLCHASSVAALMEMVGSGATTAPVRECANAEVIVVIGANPTVNHPVGATHIKNAVQNGARLVVMDPRGQALSRHATWMLQFNPGTDVALLNSLLHVVIAEGLYDRTFVAERLEGFEVLKQHVSAFSPEVMAPITGIAPDVVREVARAFATARGAMVFWGMGLSQHAHGTDNARCLIDLTLICGHVGKPGSGLHPLRGQNNVQGASDAGLIPMVYPDYRSVEDAAVRGFYEDLWDTPLDPHKGLTVVEIMHAASDGRIKGLYVMGENPAMSDPDLVHTRASLAALDHMVVQDIFLTETAMLADVVLPASAFPEKTGTFTNTDRLVQMGRAALTPPGEARQDLAIIQEMGRRLGLTWDYAGPAEVFEEMRACMPSIAGISWARLEREGAVTYPCAAEDEPGKAILFDDVFPLPGGKARLKTADVLPPAELPDADYPLVLTTGRVLEHWHTGAMTRRATALEALEGEPHCLLAPAALARLGIAEGGPVRLTTRRGSIRLAGRPDPQVPEGIVFVPFCYTEAAANLLTNPALDPTAKIPEFKFAAVRVEADQAAEVSPAALPS</sequence>
<dbReference type="SUPFAM" id="SSF54292">
    <property type="entry name" value="2Fe-2S ferredoxin-like"/>
    <property type="match status" value="1"/>
</dbReference>
<dbReference type="OrthoDB" id="9803192at2"/>
<dbReference type="SUPFAM" id="SSF50692">
    <property type="entry name" value="ADC-like"/>
    <property type="match status" value="1"/>
</dbReference>
<organism evidence="11 12">
    <name type="scientific">Caenispirillum bisanense</name>
    <dbReference type="NCBI Taxonomy" id="414052"/>
    <lineage>
        <taxon>Bacteria</taxon>
        <taxon>Pseudomonadati</taxon>
        <taxon>Pseudomonadota</taxon>
        <taxon>Alphaproteobacteria</taxon>
        <taxon>Rhodospirillales</taxon>
        <taxon>Novispirillaceae</taxon>
        <taxon>Caenispirillum</taxon>
    </lineage>
</organism>
<keyword evidence="12" id="KW-1185">Reference proteome</keyword>
<dbReference type="GO" id="GO:0043546">
    <property type="term" value="F:molybdopterin cofactor binding"/>
    <property type="evidence" value="ECO:0007669"/>
    <property type="project" value="InterPro"/>
</dbReference>
<evidence type="ECO:0000259" key="9">
    <source>
        <dbReference type="PROSITE" id="PS51379"/>
    </source>
</evidence>
<reference evidence="11 12" key="1">
    <citation type="submission" date="2017-09" db="EMBL/GenBank/DDBJ databases">
        <authorList>
            <person name="Ehlers B."/>
            <person name="Leendertz F.H."/>
        </authorList>
    </citation>
    <scope>NUCLEOTIDE SEQUENCE [LARGE SCALE GENOMIC DNA]</scope>
    <source>
        <strain evidence="11 12">USBA 140</strain>
    </source>
</reference>
<dbReference type="SUPFAM" id="SSF54862">
    <property type="entry name" value="4Fe-4S ferredoxins"/>
    <property type="match status" value="1"/>
</dbReference>
<dbReference type="InterPro" id="IPR041924">
    <property type="entry name" value="Formate_Dh-H_N"/>
</dbReference>
<evidence type="ECO:0000256" key="7">
    <source>
        <dbReference type="ARBA" id="ARBA00023014"/>
    </source>
</evidence>
<dbReference type="GO" id="GO:0016020">
    <property type="term" value="C:membrane"/>
    <property type="evidence" value="ECO:0007669"/>
    <property type="project" value="TreeGrafter"/>
</dbReference>
<dbReference type="Pfam" id="PF13510">
    <property type="entry name" value="Fer2_4"/>
    <property type="match status" value="1"/>
</dbReference>
<dbReference type="PANTHER" id="PTHR43105:SF14">
    <property type="entry name" value="FORMATE DEHYDROGENASE H"/>
    <property type="match status" value="1"/>
</dbReference>
<evidence type="ECO:0000313" key="12">
    <source>
        <dbReference type="Proteomes" id="UP000219621"/>
    </source>
</evidence>
<dbReference type="InterPro" id="IPR006963">
    <property type="entry name" value="Mopterin_OxRdtase_4Fe-4S_dom"/>
</dbReference>
<comment type="similarity">
    <text evidence="1">In the C-terminal section; belongs to the prokaryotic molybdopterin-containing oxidoreductase family.</text>
</comment>
<evidence type="ECO:0000256" key="3">
    <source>
        <dbReference type="ARBA" id="ARBA00022723"/>
    </source>
</evidence>
<dbReference type="InterPro" id="IPR017900">
    <property type="entry name" value="4Fe4S_Fe_S_CS"/>
</dbReference>
<dbReference type="GO" id="GO:0022904">
    <property type="term" value="P:respiratory electron transport chain"/>
    <property type="evidence" value="ECO:0007669"/>
    <property type="project" value="TreeGrafter"/>
</dbReference>
<keyword evidence="5" id="KW-0560">Oxidoreductase</keyword>
<dbReference type="Gene3D" id="3.30.70.20">
    <property type="match status" value="1"/>
</dbReference>
<keyword evidence="6" id="KW-0408">Iron</keyword>
<dbReference type="RefSeq" id="WP_097277871.1">
    <property type="nucleotide sequence ID" value="NZ_OCNJ01000002.1"/>
</dbReference>
<dbReference type="PROSITE" id="PS51379">
    <property type="entry name" value="4FE4S_FER_2"/>
    <property type="match status" value="2"/>
</dbReference>
<dbReference type="Pfam" id="PF00384">
    <property type="entry name" value="Molybdopterin"/>
    <property type="match status" value="1"/>
</dbReference>
<dbReference type="CDD" id="cd02753">
    <property type="entry name" value="MopB_Formate-Dh-H"/>
    <property type="match status" value="1"/>
</dbReference>
<dbReference type="PROSITE" id="PS00551">
    <property type="entry name" value="MOLYBDOPTERIN_PROK_1"/>
    <property type="match status" value="1"/>
</dbReference>
<dbReference type="InterPro" id="IPR006657">
    <property type="entry name" value="MoPterin_dinucl-bd_dom"/>
</dbReference>
<dbReference type="PIRSF" id="PIRSF036643">
    <property type="entry name" value="FDH_alpha"/>
    <property type="match status" value="1"/>
</dbReference>
<dbReference type="Pfam" id="PF12838">
    <property type="entry name" value="Fer4_7"/>
    <property type="match status" value="1"/>
</dbReference>
<dbReference type="Gene3D" id="3.10.20.740">
    <property type="match status" value="1"/>
</dbReference>
<dbReference type="Proteomes" id="UP000219621">
    <property type="component" value="Unassembled WGS sequence"/>
</dbReference>
<dbReference type="NCBIfam" id="TIGR01591">
    <property type="entry name" value="Fdh-alpha"/>
    <property type="match status" value="1"/>
</dbReference>
<gene>
    <name evidence="11" type="ORF">SAMN05421508_10282</name>
</gene>
<dbReference type="PANTHER" id="PTHR43105">
    <property type="entry name" value="RESPIRATORY NITRATE REDUCTASE"/>
    <property type="match status" value="1"/>
</dbReference>
<dbReference type="SUPFAM" id="SSF53706">
    <property type="entry name" value="Formate dehydrogenase/DMSO reductase, domains 1-3"/>
    <property type="match status" value="1"/>
</dbReference>
<dbReference type="InterPro" id="IPR027467">
    <property type="entry name" value="MopterinOxRdtase_cofactor_BS"/>
</dbReference>
<dbReference type="Gene3D" id="2.20.25.90">
    <property type="entry name" value="ADC-like domains"/>
    <property type="match status" value="1"/>
</dbReference>
<dbReference type="GO" id="GO:1990204">
    <property type="term" value="C:oxidoreductase complex"/>
    <property type="evidence" value="ECO:0007669"/>
    <property type="project" value="UniProtKB-ARBA"/>
</dbReference>
<evidence type="ECO:0000256" key="4">
    <source>
        <dbReference type="ARBA" id="ARBA00022737"/>
    </source>
</evidence>
<keyword evidence="3" id="KW-0479">Metal-binding</keyword>
<dbReference type="SMART" id="SM00926">
    <property type="entry name" value="Molybdop_Fe4S4"/>
    <property type="match status" value="1"/>
</dbReference>
<accession>A0A286G9F1</accession>
<feature type="domain" description="4Fe-4S ferredoxin-type" evidence="9">
    <location>
        <begin position="139"/>
        <end position="169"/>
    </location>
</feature>
<feature type="domain" description="2Fe-2S ferredoxin-type" evidence="8">
    <location>
        <begin position="1"/>
        <end position="85"/>
    </location>
</feature>
<dbReference type="GO" id="GO:0051539">
    <property type="term" value="F:4 iron, 4 sulfur cluster binding"/>
    <property type="evidence" value="ECO:0007669"/>
    <property type="project" value="UniProtKB-KW"/>
</dbReference>
<dbReference type="InterPro" id="IPR036010">
    <property type="entry name" value="2Fe-2S_ferredoxin-like_sf"/>
</dbReference>
<keyword evidence="4" id="KW-0677">Repeat</keyword>
<dbReference type="InterPro" id="IPR001041">
    <property type="entry name" value="2Fe-2S_ferredoxin-type"/>
</dbReference>
<dbReference type="Pfam" id="PF01568">
    <property type="entry name" value="Molydop_binding"/>
    <property type="match status" value="1"/>
</dbReference>
<dbReference type="PROSITE" id="PS00198">
    <property type="entry name" value="4FE4S_FER_1"/>
    <property type="match status" value="1"/>
</dbReference>
<proteinExistence type="inferred from homology"/>
<dbReference type="PROSITE" id="PS00490">
    <property type="entry name" value="MOLYBDOPTERIN_PROK_2"/>
    <property type="match status" value="1"/>
</dbReference>
<evidence type="ECO:0000256" key="5">
    <source>
        <dbReference type="ARBA" id="ARBA00023002"/>
    </source>
</evidence>
<dbReference type="CDD" id="cd00207">
    <property type="entry name" value="fer2"/>
    <property type="match status" value="1"/>
</dbReference>
<keyword evidence="2" id="KW-0004">4Fe-4S</keyword>
<evidence type="ECO:0000259" key="8">
    <source>
        <dbReference type="PROSITE" id="PS51085"/>
    </source>
</evidence>
<dbReference type="Gene3D" id="2.40.40.20">
    <property type="match status" value="1"/>
</dbReference>
<dbReference type="AlphaFoldDB" id="A0A286G9F1"/>
<keyword evidence="7" id="KW-0411">Iron-sulfur</keyword>
<dbReference type="InterPro" id="IPR006656">
    <property type="entry name" value="Mopterin_OxRdtase"/>
</dbReference>
<dbReference type="FunFam" id="3.30.70.20:FF:000035">
    <property type="entry name" value="Iron hydrogenase 1"/>
    <property type="match status" value="1"/>
</dbReference>
<dbReference type="PROSITE" id="PS51669">
    <property type="entry name" value="4FE4S_MOW_BIS_MGD"/>
    <property type="match status" value="1"/>
</dbReference>
<evidence type="ECO:0000313" key="11">
    <source>
        <dbReference type="EMBL" id="SOD91739.1"/>
    </source>
</evidence>
<name>A0A286G9F1_9PROT</name>
<protein>
    <submittedName>
        <fullName evidence="11">NAD-dependent formate dehydrogenase catalytic subunit /NAD-dependent formate dehydrogenase iron-sulfur protein</fullName>
    </submittedName>
</protein>
<dbReference type="Pfam" id="PF04879">
    <property type="entry name" value="Molybdop_Fe4S4"/>
    <property type="match status" value="1"/>
</dbReference>
<dbReference type="GO" id="GO:0046872">
    <property type="term" value="F:metal ion binding"/>
    <property type="evidence" value="ECO:0007669"/>
    <property type="project" value="UniProtKB-KW"/>
</dbReference>
<feature type="domain" description="4Fe-4S Mo/W bis-MGD-type" evidence="10">
    <location>
        <begin position="218"/>
        <end position="273"/>
    </location>
</feature>
<dbReference type="InterPro" id="IPR006478">
    <property type="entry name" value="Formate_DH_asu"/>
</dbReference>
<dbReference type="Gene3D" id="3.40.228.10">
    <property type="entry name" value="Dimethylsulfoxide Reductase, domain 2"/>
    <property type="match status" value="1"/>
</dbReference>
<evidence type="ECO:0000256" key="1">
    <source>
        <dbReference type="ARBA" id="ARBA00007023"/>
    </source>
</evidence>
<dbReference type="EMBL" id="OCNJ01000002">
    <property type="protein sequence ID" value="SOD91739.1"/>
    <property type="molecule type" value="Genomic_DNA"/>
</dbReference>
<evidence type="ECO:0000256" key="2">
    <source>
        <dbReference type="ARBA" id="ARBA00022485"/>
    </source>
</evidence>
<dbReference type="InterPro" id="IPR050123">
    <property type="entry name" value="Prok_molybdopt-oxidoreductase"/>
</dbReference>
<evidence type="ECO:0000256" key="6">
    <source>
        <dbReference type="ARBA" id="ARBA00023004"/>
    </source>
</evidence>
<dbReference type="GO" id="GO:0008863">
    <property type="term" value="F:formate dehydrogenase (NAD+) activity"/>
    <property type="evidence" value="ECO:0007669"/>
    <property type="project" value="InterPro"/>
</dbReference>
<dbReference type="InterPro" id="IPR017896">
    <property type="entry name" value="4Fe4S_Fe-S-bd"/>
</dbReference>
<dbReference type="Gene3D" id="3.40.50.740">
    <property type="match status" value="1"/>
</dbReference>
<dbReference type="GO" id="GO:0003954">
    <property type="term" value="F:NADH dehydrogenase activity"/>
    <property type="evidence" value="ECO:0007669"/>
    <property type="project" value="TreeGrafter"/>
</dbReference>
<dbReference type="PROSITE" id="PS51085">
    <property type="entry name" value="2FE2S_FER_2"/>
    <property type="match status" value="1"/>
</dbReference>
<feature type="domain" description="4Fe-4S ferredoxin-type" evidence="9">
    <location>
        <begin position="183"/>
        <end position="211"/>
    </location>
</feature>
<dbReference type="InterPro" id="IPR009010">
    <property type="entry name" value="Asp_de-COase-like_dom_sf"/>
</dbReference>